<name>A0A9K3N9S4_HELAN</name>
<dbReference type="AlphaFoldDB" id="A0A9K3N9S4"/>
<dbReference type="Gramene" id="mRNA:HanXRQr2_Chr09g0400031">
    <property type="protein sequence ID" value="mRNA:HanXRQr2_Chr09g0400031"/>
    <property type="gene ID" value="HanXRQr2_Chr09g0400031"/>
</dbReference>
<gene>
    <name evidence="1" type="ORF">HanXRQr2_Chr09g0400031</name>
</gene>
<evidence type="ECO:0000313" key="2">
    <source>
        <dbReference type="Proteomes" id="UP000215914"/>
    </source>
</evidence>
<evidence type="ECO:0000313" key="1">
    <source>
        <dbReference type="EMBL" id="KAF5791900.1"/>
    </source>
</evidence>
<comment type="caution">
    <text evidence="1">The sequence shown here is derived from an EMBL/GenBank/DDBJ whole genome shotgun (WGS) entry which is preliminary data.</text>
</comment>
<sequence>MKSAQMISITEAVGFVFICHPYDSRLPAKISAIDAFEKKLRYQLL</sequence>
<dbReference type="Proteomes" id="UP000215914">
    <property type="component" value="Unassembled WGS sequence"/>
</dbReference>
<reference evidence="1" key="1">
    <citation type="journal article" date="2017" name="Nature">
        <title>The sunflower genome provides insights into oil metabolism, flowering and Asterid evolution.</title>
        <authorList>
            <person name="Badouin H."/>
            <person name="Gouzy J."/>
            <person name="Grassa C.J."/>
            <person name="Murat F."/>
            <person name="Staton S.E."/>
            <person name="Cottret L."/>
            <person name="Lelandais-Briere C."/>
            <person name="Owens G.L."/>
            <person name="Carrere S."/>
            <person name="Mayjonade B."/>
            <person name="Legrand L."/>
            <person name="Gill N."/>
            <person name="Kane N.C."/>
            <person name="Bowers J.E."/>
            <person name="Hubner S."/>
            <person name="Bellec A."/>
            <person name="Berard A."/>
            <person name="Berges H."/>
            <person name="Blanchet N."/>
            <person name="Boniface M.C."/>
            <person name="Brunel D."/>
            <person name="Catrice O."/>
            <person name="Chaidir N."/>
            <person name="Claudel C."/>
            <person name="Donnadieu C."/>
            <person name="Faraut T."/>
            <person name="Fievet G."/>
            <person name="Helmstetter N."/>
            <person name="King M."/>
            <person name="Knapp S.J."/>
            <person name="Lai Z."/>
            <person name="Le Paslier M.C."/>
            <person name="Lippi Y."/>
            <person name="Lorenzon L."/>
            <person name="Mandel J.R."/>
            <person name="Marage G."/>
            <person name="Marchand G."/>
            <person name="Marquand E."/>
            <person name="Bret-Mestries E."/>
            <person name="Morien E."/>
            <person name="Nambeesan S."/>
            <person name="Nguyen T."/>
            <person name="Pegot-Espagnet P."/>
            <person name="Pouilly N."/>
            <person name="Raftis F."/>
            <person name="Sallet E."/>
            <person name="Schiex T."/>
            <person name="Thomas J."/>
            <person name="Vandecasteele C."/>
            <person name="Vares D."/>
            <person name="Vear F."/>
            <person name="Vautrin S."/>
            <person name="Crespi M."/>
            <person name="Mangin B."/>
            <person name="Burke J.M."/>
            <person name="Salse J."/>
            <person name="Munos S."/>
            <person name="Vincourt P."/>
            <person name="Rieseberg L.H."/>
            <person name="Langlade N.B."/>
        </authorList>
    </citation>
    <scope>NUCLEOTIDE SEQUENCE</scope>
    <source>
        <tissue evidence="1">Leaves</tissue>
    </source>
</reference>
<accession>A0A9K3N9S4</accession>
<keyword evidence="2" id="KW-1185">Reference proteome</keyword>
<organism evidence="1 2">
    <name type="scientific">Helianthus annuus</name>
    <name type="common">Common sunflower</name>
    <dbReference type="NCBI Taxonomy" id="4232"/>
    <lineage>
        <taxon>Eukaryota</taxon>
        <taxon>Viridiplantae</taxon>
        <taxon>Streptophyta</taxon>
        <taxon>Embryophyta</taxon>
        <taxon>Tracheophyta</taxon>
        <taxon>Spermatophyta</taxon>
        <taxon>Magnoliopsida</taxon>
        <taxon>eudicotyledons</taxon>
        <taxon>Gunneridae</taxon>
        <taxon>Pentapetalae</taxon>
        <taxon>asterids</taxon>
        <taxon>campanulids</taxon>
        <taxon>Asterales</taxon>
        <taxon>Asteraceae</taxon>
        <taxon>Asteroideae</taxon>
        <taxon>Heliantheae alliance</taxon>
        <taxon>Heliantheae</taxon>
        <taxon>Helianthus</taxon>
    </lineage>
</organism>
<reference evidence="1" key="2">
    <citation type="submission" date="2020-06" db="EMBL/GenBank/DDBJ databases">
        <title>Helianthus annuus Genome sequencing and assembly Release 2.</title>
        <authorList>
            <person name="Gouzy J."/>
            <person name="Langlade N."/>
            <person name="Munos S."/>
        </authorList>
    </citation>
    <scope>NUCLEOTIDE SEQUENCE</scope>
    <source>
        <tissue evidence="1">Leaves</tissue>
    </source>
</reference>
<dbReference type="EMBL" id="MNCJ02000324">
    <property type="protein sequence ID" value="KAF5791900.1"/>
    <property type="molecule type" value="Genomic_DNA"/>
</dbReference>
<protein>
    <submittedName>
        <fullName evidence="1">Uncharacterized protein</fullName>
    </submittedName>
</protein>
<proteinExistence type="predicted"/>